<accession>A0A971S248</accession>
<protein>
    <submittedName>
        <fullName evidence="2">SpoIID/LytB domain-containing protein</fullName>
    </submittedName>
</protein>
<reference evidence="2" key="1">
    <citation type="journal article" date="2020" name="Biotechnol. Biofuels">
        <title>New insights from the biogas microbiome by comprehensive genome-resolved metagenomics of nearly 1600 species originating from multiple anaerobic digesters.</title>
        <authorList>
            <person name="Campanaro S."/>
            <person name="Treu L."/>
            <person name="Rodriguez-R L.M."/>
            <person name="Kovalovszki A."/>
            <person name="Ziels R.M."/>
            <person name="Maus I."/>
            <person name="Zhu X."/>
            <person name="Kougias P.G."/>
            <person name="Basile A."/>
            <person name="Luo G."/>
            <person name="Schluter A."/>
            <person name="Konstantinidis K.T."/>
            <person name="Angelidaki I."/>
        </authorList>
    </citation>
    <scope>NUCLEOTIDE SEQUENCE</scope>
    <source>
        <strain evidence="2">AS06rmzACSIP_7</strain>
    </source>
</reference>
<comment type="caution">
    <text evidence="2">The sequence shown here is derived from an EMBL/GenBank/DDBJ whole genome shotgun (WGS) entry which is preliminary data.</text>
</comment>
<sequence>MKKEPRISVGIMDRQTGINGRLNGGFAAQGFGPVSGIFSAKTASGTIVLADGSGREIGRSPSIRFGAGDGSTFALFRVIIGNRFHWERKEDQVFEGDLVLQYREDETIAAINEIPLEDYLKSVISSEMSGTAPSEFLKVHAILSRSWLLAALGRKENNVEKPGPGEEISEGQGEIIRWYDREDHDLYDVCADDHCQRYQGITKIVSPEAEKAVRETRGMVITCEGKICDARYSKACGGLTEDFATAWDATRIPYLVSISDAPVSHHAIRTEDEATRWILSEPEAYCNTKESALLDRILPDFDRETTSFFRWKVEYGREELERILREKSGIDFGTLEEIAPLHRGPSGRISRLKITGSKKTVTVGKELEIRRWLSPSHLFSSAFVVTTEHDRHGNIERFIFHGAGWGHGVGLCQIGAAVMATRGFKANEVLGHYFPGSAIRKAY</sequence>
<proteinExistence type="predicted"/>
<dbReference type="AlphaFoldDB" id="A0A971S248"/>
<evidence type="ECO:0000259" key="1">
    <source>
        <dbReference type="Pfam" id="PF08486"/>
    </source>
</evidence>
<dbReference type="InterPro" id="IPR051922">
    <property type="entry name" value="Bact_Sporulation_Assoc"/>
</dbReference>
<dbReference type="GO" id="GO:0030288">
    <property type="term" value="C:outer membrane-bounded periplasmic space"/>
    <property type="evidence" value="ECO:0007669"/>
    <property type="project" value="TreeGrafter"/>
</dbReference>
<dbReference type="NCBIfam" id="TIGR02669">
    <property type="entry name" value="SpoIID_LytB"/>
    <property type="match status" value="1"/>
</dbReference>
<reference evidence="2" key="2">
    <citation type="submission" date="2020-01" db="EMBL/GenBank/DDBJ databases">
        <authorList>
            <person name="Campanaro S."/>
        </authorList>
    </citation>
    <scope>NUCLEOTIDE SEQUENCE</scope>
    <source>
        <strain evidence="2">AS06rmzACSIP_7</strain>
    </source>
</reference>
<name>A0A971S248_9BACT</name>
<gene>
    <name evidence="2" type="ORF">GXY80_14005</name>
</gene>
<evidence type="ECO:0000313" key="3">
    <source>
        <dbReference type="Proteomes" id="UP000777265"/>
    </source>
</evidence>
<dbReference type="PANTHER" id="PTHR30032:SF4">
    <property type="entry name" value="AMIDASE ENHANCER"/>
    <property type="match status" value="1"/>
</dbReference>
<dbReference type="InterPro" id="IPR013486">
    <property type="entry name" value="SpoIID/LytB"/>
</dbReference>
<dbReference type="Pfam" id="PF08486">
    <property type="entry name" value="SpoIID"/>
    <property type="match status" value="1"/>
</dbReference>
<dbReference type="InterPro" id="IPR013693">
    <property type="entry name" value="SpoIID/LytB_N"/>
</dbReference>
<feature type="domain" description="Sporulation stage II protein D amidase enhancer LytB N-terminal" evidence="1">
    <location>
        <begin position="105"/>
        <end position="222"/>
    </location>
</feature>
<dbReference type="PANTHER" id="PTHR30032">
    <property type="entry name" value="N-ACETYLMURAMOYL-L-ALANINE AMIDASE-RELATED"/>
    <property type="match status" value="1"/>
</dbReference>
<evidence type="ECO:0000313" key="2">
    <source>
        <dbReference type="EMBL" id="NLW36571.1"/>
    </source>
</evidence>
<dbReference type="GO" id="GO:0030435">
    <property type="term" value="P:sporulation resulting in formation of a cellular spore"/>
    <property type="evidence" value="ECO:0007669"/>
    <property type="project" value="InterPro"/>
</dbReference>
<organism evidence="2 3">
    <name type="scientific">Syntrophorhabdus aromaticivorans</name>
    <dbReference type="NCBI Taxonomy" id="328301"/>
    <lineage>
        <taxon>Bacteria</taxon>
        <taxon>Pseudomonadati</taxon>
        <taxon>Thermodesulfobacteriota</taxon>
        <taxon>Syntrophorhabdia</taxon>
        <taxon>Syntrophorhabdales</taxon>
        <taxon>Syntrophorhabdaceae</taxon>
        <taxon>Syntrophorhabdus</taxon>
    </lineage>
</organism>
<dbReference type="Proteomes" id="UP000777265">
    <property type="component" value="Unassembled WGS sequence"/>
</dbReference>
<dbReference type="EMBL" id="JAAYEE010000268">
    <property type="protein sequence ID" value="NLW36571.1"/>
    <property type="molecule type" value="Genomic_DNA"/>
</dbReference>